<comment type="caution">
    <text evidence="1">The sequence shown here is derived from an EMBL/GenBank/DDBJ whole genome shotgun (WGS) entry which is preliminary data.</text>
</comment>
<organism evidence="1 2">
    <name type="scientific">Chryseobacterium lathyri</name>
    <dbReference type="NCBI Taxonomy" id="395933"/>
    <lineage>
        <taxon>Bacteria</taxon>
        <taxon>Pseudomonadati</taxon>
        <taxon>Bacteroidota</taxon>
        <taxon>Flavobacteriia</taxon>
        <taxon>Flavobacteriales</taxon>
        <taxon>Weeksellaceae</taxon>
        <taxon>Chryseobacterium group</taxon>
        <taxon>Chryseobacterium</taxon>
    </lineage>
</organism>
<dbReference type="EMBL" id="JAUSRL010000002">
    <property type="protein sequence ID" value="MDP9959300.1"/>
    <property type="molecule type" value="Genomic_DNA"/>
</dbReference>
<accession>A0ABT9SIQ0</accession>
<gene>
    <name evidence="1" type="ORF">J2T04_001179</name>
</gene>
<evidence type="ECO:0000313" key="1">
    <source>
        <dbReference type="EMBL" id="MDP9959300.1"/>
    </source>
</evidence>
<sequence length="75" mass="8651">MIENDLNPESNAEDLAHECGISNTQCIFAHFLEINWMRPTEDMSLLKNVLDSKKTITKVRMMSSNYFNEVESILV</sequence>
<evidence type="ECO:0000313" key="2">
    <source>
        <dbReference type="Proteomes" id="UP001235513"/>
    </source>
</evidence>
<protein>
    <recommendedName>
        <fullName evidence="3">HTH araC/xylS-type domain-containing protein</fullName>
    </recommendedName>
</protein>
<keyword evidence="2" id="KW-1185">Reference proteome</keyword>
<reference evidence="1 2" key="1">
    <citation type="submission" date="2023-07" db="EMBL/GenBank/DDBJ databases">
        <title>Sorghum-associated microbial communities from plants grown in Nebraska, USA.</title>
        <authorList>
            <person name="Schachtman D."/>
        </authorList>
    </citation>
    <scope>NUCLEOTIDE SEQUENCE [LARGE SCALE GENOMIC DNA]</scope>
    <source>
        <strain evidence="1 2">CC351</strain>
    </source>
</reference>
<evidence type="ECO:0008006" key="3">
    <source>
        <dbReference type="Google" id="ProtNLM"/>
    </source>
</evidence>
<dbReference type="Proteomes" id="UP001235513">
    <property type="component" value="Unassembled WGS sequence"/>
</dbReference>
<proteinExistence type="predicted"/>
<name>A0ABT9SIQ0_9FLAO</name>